<evidence type="ECO:0000259" key="15">
    <source>
        <dbReference type="Pfam" id="PF09258"/>
    </source>
</evidence>
<evidence type="ECO:0000256" key="5">
    <source>
        <dbReference type="ARBA" id="ARBA00022679"/>
    </source>
</evidence>
<dbReference type="InterPro" id="IPR029044">
    <property type="entry name" value="Nucleotide-diphossugar_trans"/>
</dbReference>
<evidence type="ECO:0000256" key="12">
    <source>
        <dbReference type="ARBA" id="ARBA00023180"/>
    </source>
</evidence>
<dbReference type="AlphaFoldDB" id="A0A6F9DBL6"/>
<name>A0A6F9DBL6_9ASCI</name>
<evidence type="ECO:0000256" key="8">
    <source>
        <dbReference type="ARBA" id="ARBA00022968"/>
    </source>
</evidence>
<comment type="similarity">
    <text evidence="3">Belongs to the glycosyltransferase 47 family.</text>
</comment>
<feature type="domain" description="Exostosin GT47" evidence="14">
    <location>
        <begin position="112"/>
        <end position="395"/>
    </location>
</feature>
<evidence type="ECO:0000256" key="13">
    <source>
        <dbReference type="SAM" id="Phobius"/>
    </source>
</evidence>
<evidence type="ECO:0000313" key="16">
    <source>
        <dbReference type="EMBL" id="CAB3244012.1"/>
    </source>
</evidence>
<feature type="domain" description="Glycosyl transferase 64" evidence="15">
    <location>
        <begin position="480"/>
        <end position="740"/>
    </location>
</feature>
<dbReference type="EMBL" id="LR784982">
    <property type="protein sequence ID" value="CAB3244012.1"/>
    <property type="molecule type" value="mRNA"/>
</dbReference>
<keyword evidence="8" id="KW-0735">Signal-anchor</keyword>
<keyword evidence="11" id="KW-1015">Disulfide bond</keyword>
<keyword evidence="9 13" id="KW-1133">Transmembrane helix</keyword>
<dbReference type="GO" id="GO:0016757">
    <property type="term" value="F:glycosyltransferase activity"/>
    <property type="evidence" value="ECO:0007669"/>
    <property type="project" value="UniProtKB-KW"/>
</dbReference>
<dbReference type="InterPro" id="IPR040911">
    <property type="entry name" value="Exostosin_GT47"/>
</dbReference>
<protein>
    <submittedName>
        <fullName evidence="16">Exostosin-1-like</fullName>
    </submittedName>
</protein>
<dbReference type="Pfam" id="PF09258">
    <property type="entry name" value="Glyco_transf_64"/>
    <property type="match status" value="1"/>
</dbReference>
<organism evidence="16">
    <name type="scientific">Phallusia mammillata</name>
    <dbReference type="NCBI Taxonomy" id="59560"/>
    <lineage>
        <taxon>Eukaryota</taxon>
        <taxon>Metazoa</taxon>
        <taxon>Chordata</taxon>
        <taxon>Tunicata</taxon>
        <taxon>Ascidiacea</taxon>
        <taxon>Phlebobranchia</taxon>
        <taxon>Ascidiidae</taxon>
        <taxon>Phallusia</taxon>
    </lineage>
</organism>
<dbReference type="PANTHER" id="PTHR48261:SF3">
    <property type="entry name" value="EXOSTOSIN GLYCOSYLTRANSFERASE 1"/>
    <property type="match status" value="1"/>
</dbReference>
<dbReference type="UniPathway" id="UPA00378"/>
<evidence type="ECO:0000256" key="7">
    <source>
        <dbReference type="ARBA" id="ARBA00022824"/>
    </source>
</evidence>
<evidence type="ECO:0000256" key="4">
    <source>
        <dbReference type="ARBA" id="ARBA00022676"/>
    </source>
</evidence>
<keyword evidence="6 13" id="KW-0812">Transmembrane</keyword>
<evidence type="ECO:0000256" key="9">
    <source>
        <dbReference type="ARBA" id="ARBA00022989"/>
    </source>
</evidence>
<keyword evidence="7" id="KW-0256">Endoplasmic reticulum</keyword>
<gene>
    <name evidence="16" type="primary">Ext1-004</name>
</gene>
<keyword evidence="5" id="KW-0808">Transferase</keyword>
<comment type="pathway">
    <text evidence="2">Protein modification; protein glycosylation.</text>
</comment>
<dbReference type="Pfam" id="PF03016">
    <property type="entry name" value="Exostosin_GT47"/>
    <property type="match status" value="1"/>
</dbReference>
<comment type="subcellular location">
    <subcellularLocation>
        <location evidence="1">Endoplasmic reticulum membrane</location>
        <topology evidence="1">Single-pass type II membrane protein</topology>
    </subcellularLocation>
</comment>
<evidence type="ECO:0000256" key="6">
    <source>
        <dbReference type="ARBA" id="ARBA00022692"/>
    </source>
</evidence>
<reference evidence="16" key="1">
    <citation type="submission" date="2020-04" db="EMBL/GenBank/DDBJ databases">
        <authorList>
            <person name="Neveu A P."/>
        </authorList>
    </citation>
    <scope>NUCLEOTIDE SEQUENCE</scope>
    <source>
        <tissue evidence="16">Whole embryo</tissue>
    </source>
</reference>
<proteinExistence type="evidence at transcript level"/>
<dbReference type="SUPFAM" id="SSF53448">
    <property type="entry name" value="Nucleotide-diphospho-sugar transferases"/>
    <property type="match status" value="1"/>
</dbReference>
<sequence length="756" mass="87261">MNAKKRYGFLLASIILLAILYNGVKWTLHDLSPKSVEIDRRQTVHNSASQEKNSVLSKRMLRSLSSVVEEYYDTLEDDTSNSPSEKQETRKHVYKHRKCRMETCFDAERCHKKGFKIYVYPDTGDKISQNYRSILSALRLSIYFTNNPEQACLFVVPYDTLDRDKISQNYVHNIGAKVSALKYWNNGRNHIIFTLFSGTWPDYLEDVGFDTGEAILAKASFSDNYYRPGFDVSLPLFGKNHFSMHGPSGTMKSNYFPPRRKYLLTFKGKRYTYGIGSSTRNALYHIHNGEDIIMLTTCKHGKQWESFSDAKCAADNEEYDKWDYQALLHNSTFCMTPRGRRLGSFRFLESLQTACVPVVLANGWMLPFAEVLDWPKASLVWDERLLLQVPNTLRDICDETIMEYRQQSQFLWNTYFSSVENMVQTTLEIIRDRVFPAEARPSFVWNTPPGALFYLPSYSGGYSESPFYYSLLGTEPPRKFTAVIQATSPVTSSAAPIVKLIKSLLQTVACGQIIIIWHSGSSPPPSSRWKVLSMQREEIPIEVIEDSPKVIGRRFFPFQNIRYHSVLSLDDDTMLNIQEIDFAFEVWRNFPDRIVGFPARSHFWDVAKKRWVYTSKWSNSYSMVLTGAAFVHRYYFNLYSEWLPASTRAIVDDLSNCEDILMNMLVSHVTGRPPIKVTQKKHYKDTSQQGQAKPAPGGVVSMWSDPQHFADRQTCMQKFVEFFGYMPLVSSSTRMDPAFFKDNVSIKRKRYPKIEI</sequence>
<accession>A0A6F9DBL6</accession>
<feature type="transmembrane region" description="Helical" evidence="13">
    <location>
        <begin position="7"/>
        <end position="24"/>
    </location>
</feature>
<dbReference type="InterPro" id="IPR004263">
    <property type="entry name" value="Exostosin"/>
</dbReference>
<dbReference type="GO" id="GO:0005789">
    <property type="term" value="C:endoplasmic reticulum membrane"/>
    <property type="evidence" value="ECO:0007669"/>
    <property type="project" value="UniProtKB-SubCell"/>
</dbReference>
<evidence type="ECO:0000256" key="10">
    <source>
        <dbReference type="ARBA" id="ARBA00023136"/>
    </source>
</evidence>
<dbReference type="InterPro" id="IPR015338">
    <property type="entry name" value="GT64_dom"/>
</dbReference>
<dbReference type="Gene3D" id="3.90.550.10">
    <property type="entry name" value="Spore Coat Polysaccharide Biosynthesis Protein SpsA, Chain A"/>
    <property type="match status" value="1"/>
</dbReference>
<evidence type="ECO:0000256" key="2">
    <source>
        <dbReference type="ARBA" id="ARBA00004922"/>
    </source>
</evidence>
<evidence type="ECO:0000259" key="14">
    <source>
        <dbReference type="Pfam" id="PF03016"/>
    </source>
</evidence>
<dbReference type="GO" id="GO:0015012">
    <property type="term" value="P:heparan sulfate proteoglycan biosynthetic process"/>
    <property type="evidence" value="ECO:0007669"/>
    <property type="project" value="UniProtKB-ARBA"/>
</dbReference>
<evidence type="ECO:0000256" key="3">
    <source>
        <dbReference type="ARBA" id="ARBA00010271"/>
    </source>
</evidence>
<keyword evidence="10 13" id="KW-0472">Membrane</keyword>
<keyword evidence="4" id="KW-0328">Glycosyltransferase</keyword>
<evidence type="ECO:0000256" key="1">
    <source>
        <dbReference type="ARBA" id="ARBA00004648"/>
    </source>
</evidence>
<evidence type="ECO:0000256" key="11">
    <source>
        <dbReference type="ARBA" id="ARBA00023157"/>
    </source>
</evidence>
<keyword evidence="12" id="KW-0325">Glycoprotein</keyword>
<dbReference type="PANTHER" id="PTHR48261">
    <property type="entry name" value="ACETYLGLUCOSAMINYLTRANSFERASE"/>
    <property type="match status" value="1"/>
</dbReference>